<protein>
    <submittedName>
        <fullName evidence="3">Helix-turn-helix domain protein</fullName>
    </submittedName>
</protein>
<feature type="compositionally biased region" description="Low complexity" evidence="1">
    <location>
        <begin position="27"/>
        <end position="36"/>
    </location>
</feature>
<sequence length="151" mass="16206">MSELREKLDAAVARGARRGRSGEPVTVDADVAQDVATGGHTGGVGDPIRSLAASLVTASAALQQAAEHLQVHLAAGAETSPYALVDQRDAQPQLEPLLTVKDVAHLLSVKEKTVREWKAKGDMPVPFELGGVIRWERAEVLDWLDSRRVAR</sequence>
<evidence type="ECO:0000313" key="4">
    <source>
        <dbReference type="Proteomes" id="UP000319342"/>
    </source>
</evidence>
<keyword evidence="4" id="KW-1185">Reference proteome</keyword>
<reference evidence="3 4" key="1">
    <citation type="submission" date="2019-02" db="EMBL/GenBank/DDBJ databases">
        <title>Deep-cultivation of Planctomycetes and their phenomic and genomic characterization uncovers novel biology.</title>
        <authorList>
            <person name="Wiegand S."/>
            <person name="Jogler M."/>
            <person name="Boedeker C."/>
            <person name="Pinto D."/>
            <person name="Vollmers J."/>
            <person name="Rivas-Marin E."/>
            <person name="Kohn T."/>
            <person name="Peeters S.H."/>
            <person name="Heuer A."/>
            <person name="Rast P."/>
            <person name="Oberbeckmann S."/>
            <person name="Bunk B."/>
            <person name="Jeske O."/>
            <person name="Meyerdierks A."/>
            <person name="Storesund J.E."/>
            <person name="Kallscheuer N."/>
            <person name="Luecker S."/>
            <person name="Lage O.M."/>
            <person name="Pohl T."/>
            <person name="Merkel B.J."/>
            <person name="Hornburger P."/>
            <person name="Mueller R.-W."/>
            <person name="Bruemmer F."/>
            <person name="Labrenz M."/>
            <person name="Spormann A.M."/>
            <person name="Op den Camp H."/>
            <person name="Overmann J."/>
            <person name="Amann R."/>
            <person name="Jetten M.S.M."/>
            <person name="Mascher T."/>
            <person name="Medema M.H."/>
            <person name="Devos D.P."/>
            <person name="Kaster A.-K."/>
            <person name="Ovreas L."/>
            <person name="Rohde M."/>
            <person name="Galperin M.Y."/>
            <person name="Jogler C."/>
        </authorList>
    </citation>
    <scope>NUCLEOTIDE SEQUENCE [LARGE SCALE GENOMIC DNA]</scope>
    <source>
        <strain evidence="3 4">Pla163</strain>
    </source>
</reference>
<dbReference type="Pfam" id="PF12728">
    <property type="entry name" value="HTH_17"/>
    <property type="match status" value="1"/>
</dbReference>
<feature type="domain" description="Helix-turn-helix" evidence="2">
    <location>
        <begin position="97"/>
        <end position="148"/>
    </location>
</feature>
<organism evidence="3 4">
    <name type="scientific">Rohdeia mirabilis</name>
    <dbReference type="NCBI Taxonomy" id="2528008"/>
    <lineage>
        <taxon>Bacteria</taxon>
        <taxon>Pseudomonadati</taxon>
        <taxon>Planctomycetota</taxon>
        <taxon>Planctomycetia</taxon>
        <taxon>Planctomycetia incertae sedis</taxon>
        <taxon>Rohdeia</taxon>
    </lineage>
</organism>
<dbReference type="RefSeq" id="WP_145184779.1">
    <property type="nucleotide sequence ID" value="NZ_CP036290.1"/>
</dbReference>
<evidence type="ECO:0000259" key="2">
    <source>
        <dbReference type="Pfam" id="PF12728"/>
    </source>
</evidence>
<dbReference type="Gene3D" id="1.10.10.10">
    <property type="entry name" value="Winged helix-like DNA-binding domain superfamily/Winged helix DNA-binding domain"/>
    <property type="match status" value="1"/>
</dbReference>
<dbReference type="AlphaFoldDB" id="A0A518CXR7"/>
<feature type="region of interest" description="Disordered" evidence="1">
    <location>
        <begin position="1"/>
        <end position="43"/>
    </location>
</feature>
<evidence type="ECO:0000313" key="3">
    <source>
        <dbReference type="EMBL" id="QDU84019.1"/>
    </source>
</evidence>
<dbReference type="Proteomes" id="UP000319342">
    <property type="component" value="Chromosome"/>
</dbReference>
<dbReference type="InterPro" id="IPR009061">
    <property type="entry name" value="DNA-bd_dom_put_sf"/>
</dbReference>
<dbReference type="InterPro" id="IPR041657">
    <property type="entry name" value="HTH_17"/>
</dbReference>
<accession>A0A518CXR7</accession>
<dbReference type="OrthoDB" id="291753at2"/>
<dbReference type="EMBL" id="CP036290">
    <property type="protein sequence ID" value="QDU84019.1"/>
    <property type="molecule type" value="Genomic_DNA"/>
</dbReference>
<proteinExistence type="predicted"/>
<dbReference type="InterPro" id="IPR036388">
    <property type="entry name" value="WH-like_DNA-bd_sf"/>
</dbReference>
<name>A0A518CXR7_9BACT</name>
<evidence type="ECO:0000256" key="1">
    <source>
        <dbReference type="SAM" id="MobiDB-lite"/>
    </source>
</evidence>
<dbReference type="SUPFAM" id="SSF46955">
    <property type="entry name" value="Putative DNA-binding domain"/>
    <property type="match status" value="1"/>
</dbReference>
<gene>
    <name evidence="3" type="ORF">Pla163_11200</name>
</gene>